<protein>
    <submittedName>
        <fullName evidence="2">Uncharacterized protein</fullName>
    </submittedName>
</protein>
<keyword evidence="3" id="KW-1185">Reference proteome</keyword>
<feature type="transmembrane region" description="Helical" evidence="1">
    <location>
        <begin position="20"/>
        <end position="39"/>
    </location>
</feature>
<sequence>MNQSQINVLDDAVYNISNFSPFSLIFILIHTIFVAYPLLGSNKKSGYELLVAVKPISRLYVFLTRCLIIFAFVFLYSLIYGTLIGIILLSYMAKSDYVLPIFIIFIRAVFVIFGISVLFVSLLAFLSQIINRVGALVIGVVSSFIIVFVPIVVISVGSIEDSSSRISPYNSVFANRQHIANKRSSLQNEGNLSIIKNGNDILNQNNFLQYFITLDKNNADDINVINEIQSIQNKERNSFRNFFKYIDITNLFNNGIFKVGGISDELGTSNSNIVQFSNSELEKFYVINIVQNSEIIKYLFALNATNKTNSELNIVPKIGRSIGASENIENDFLNMYKSTIESTFIDVFNTSNSTDINEIFQNGIAASLSNLNRANPINSWNFNFNLSGSSGFVITNDSGLEVQILDDNFVFAQLMFAQVLNNIRFNRNFTLNPQFESNPRIGTLNLIPLNNQNAVFYAESGIAHSPVPPTIIYIILGLSGLLISMYVVTIKKIVAN</sequence>
<gene>
    <name evidence="2" type="ORF">EI74_0744</name>
</gene>
<keyword evidence="1" id="KW-0812">Transmembrane</keyword>
<keyword evidence="1" id="KW-0472">Membrane</keyword>
<dbReference type="Proteomes" id="UP000295518">
    <property type="component" value="Unassembled WGS sequence"/>
</dbReference>
<comment type="caution">
    <text evidence="2">The sequence shown here is derived from an EMBL/GenBank/DDBJ whole genome shotgun (WGS) entry which is preliminary data.</text>
</comment>
<reference evidence="2 3" key="1">
    <citation type="submission" date="2019-03" db="EMBL/GenBank/DDBJ databases">
        <title>Genomic Encyclopedia of Archaeal and Bacterial Type Strains, Phase II (KMG-II): from individual species to whole genera.</title>
        <authorList>
            <person name="Goeker M."/>
        </authorList>
    </citation>
    <scope>NUCLEOTIDE SEQUENCE [LARGE SCALE GENOMIC DNA]</scope>
    <source>
        <strain evidence="2 3">ATCC 700618</strain>
    </source>
</reference>
<feature type="transmembrane region" description="Helical" evidence="1">
    <location>
        <begin position="471"/>
        <end position="490"/>
    </location>
</feature>
<dbReference type="EMBL" id="SNWN01000014">
    <property type="protein sequence ID" value="TDO19472.1"/>
    <property type="molecule type" value="Genomic_DNA"/>
</dbReference>
<name>A0A4R6IC12_9MOLU</name>
<evidence type="ECO:0000313" key="3">
    <source>
        <dbReference type="Proteomes" id="UP000295518"/>
    </source>
</evidence>
<feature type="transmembrane region" description="Helical" evidence="1">
    <location>
        <begin position="97"/>
        <end position="126"/>
    </location>
</feature>
<keyword evidence="1" id="KW-1133">Transmembrane helix</keyword>
<feature type="transmembrane region" description="Helical" evidence="1">
    <location>
        <begin position="60"/>
        <end position="91"/>
    </location>
</feature>
<dbReference type="AlphaFoldDB" id="A0A4R6IC12"/>
<accession>A0A4R6IC12</accession>
<organism evidence="2 3">
    <name type="scientific">Mycoplasma testudineum</name>
    <dbReference type="NCBI Taxonomy" id="244584"/>
    <lineage>
        <taxon>Bacteria</taxon>
        <taxon>Bacillati</taxon>
        <taxon>Mycoplasmatota</taxon>
        <taxon>Mollicutes</taxon>
        <taxon>Mycoplasmataceae</taxon>
        <taxon>Mycoplasma</taxon>
    </lineage>
</organism>
<evidence type="ECO:0000313" key="2">
    <source>
        <dbReference type="EMBL" id="TDO19472.1"/>
    </source>
</evidence>
<proteinExistence type="predicted"/>
<evidence type="ECO:0000256" key="1">
    <source>
        <dbReference type="SAM" id="Phobius"/>
    </source>
</evidence>
<feature type="transmembrane region" description="Helical" evidence="1">
    <location>
        <begin position="133"/>
        <end position="157"/>
    </location>
</feature>